<dbReference type="Proteomes" id="UP000828234">
    <property type="component" value="Segment"/>
</dbReference>
<dbReference type="KEGG" id="vg:78058331"/>
<organism evidence="2 3">
    <name type="scientific">Klebsiella phage BUCT_47333</name>
    <dbReference type="NCBI Taxonomy" id="2849972"/>
    <lineage>
        <taxon>Viruses</taxon>
        <taxon>Duplodnaviria</taxon>
        <taxon>Heunggongvirae</taxon>
        <taxon>Uroviricota</taxon>
        <taxon>Caudoviricetes</taxon>
        <taxon>Jameshumphriesvirinae</taxon>
        <taxon>Ringroadvirus</taxon>
        <taxon>Ringroadvirus BUCT47333</taxon>
    </lineage>
</organism>
<evidence type="ECO:0000313" key="3">
    <source>
        <dbReference type="Proteomes" id="UP000828234"/>
    </source>
</evidence>
<reference evidence="2" key="1">
    <citation type="submission" date="2021-06" db="EMBL/GenBank/DDBJ databases">
        <authorList>
            <person name="Zhang G."/>
            <person name="Liu Y."/>
            <person name="Wang J."/>
            <person name="Chen Y."/>
        </authorList>
    </citation>
    <scope>NUCLEOTIDE SEQUENCE</scope>
    <source>
        <strain evidence="2">Klebsiella pneumoniae 1118</strain>
    </source>
</reference>
<feature type="coiled-coil region" evidence="1">
    <location>
        <begin position="44"/>
        <end position="71"/>
    </location>
</feature>
<protein>
    <submittedName>
        <fullName evidence="2">Uncharacterized protein</fullName>
    </submittedName>
</protein>
<name>A0AAE7S3G9_9CAUD</name>
<keyword evidence="3" id="KW-1185">Reference proteome</keyword>
<keyword evidence="1" id="KW-0175">Coiled coil</keyword>
<accession>A0AAE7S3G9</accession>
<dbReference type="RefSeq" id="YP_010683793.1">
    <property type="nucleotide sequence ID" value="NC_071130.1"/>
</dbReference>
<sequence length="114" mass="13559">MGKLVRTYTEKLENVINRGVDLRHQMRVRIESKDAIICTQAIRIQQLEEQIETLKDDKRAKKLESAKAEREMEINTPKYKKLLQRYEDQEQFTQRLKSWVKERNGGVLLAELTK</sequence>
<dbReference type="EMBL" id="MZ398021">
    <property type="protein sequence ID" value="QXG78656.1"/>
    <property type="molecule type" value="Genomic_DNA"/>
</dbReference>
<dbReference type="GeneID" id="78058331"/>
<evidence type="ECO:0000313" key="2">
    <source>
        <dbReference type="EMBL" id="QXG78656.1"/>
    </source>
</evidence>
<evidence type="ECO:0000256" key="1">
    <source>
        <dbReference type="SAM" id="Coils"/>
    </source>
</evidence>
<proteinExistence type="predicted"/>